<organism evidence="1 2">
    <name type="scientific">Limnofasciculus baicalensis BBK-W-15</name>
    <dbReference type="NCBI Taxonomy" id="2699891"/>
    <lineage>
        <taxon>Bacteria</taxon>
        <taxon>Bacillati</taxon>
        <taxon>Cyanobacteriota</taxon>
        <taxon>Cyanophyceae</taxon>
        <taxon>Coleofasciculales</taxon>
        <taxon>Coleofasciculaceae</taxon>
        <taxon>Limnofasciculus</taxon>
        <taxon>Limnofasciculus baicalensis</taxon>
    </lineage>
</organism>
<dbReference type="Pfam" id="PF04402">
    <property type="entry name" value="SIMPL"/>
    <property type="match status" value="1"/>
</dbReference>
<comment type="caution">
    <text evidence="1">The sequence shown here is derived from an EMBL/GenBank/DDBJ whole genome shotgun (WGS) entry which is preliminary data.</text>
</comment>
<evidence type="ECO:0000313" key="1">
    <source>
        <dbReference type="EMBL" id="MCP2728953.1"/>
    </source>
</evidence>
<dbReference type="Proteomes" id="UP001204953">
    <property type="component" value="Unassembled WGS sequence"/>
</dbReference>
<reference evidence="1" key="1">
    <citation type="submission" date="2022-06" db="EMBL/GenBank/DDBJ databases">
        <title>New cyanobacteria of genus Symplocastrum in benthos of Lake Baikal.</title>
        <authorList>
            <person name="Sorokovikova E."/>
            <person name="Tikhonova I."/>
            <person name="Krasnopeev A."/>
            <person name="Evseev P."/>
            <person name="Gladkikh A."/>
            <person name="Belykh O."/>
        </authorList>
    </citation>
    <scope>NUCLEOTIDE SEQUENCE</scope>
    <source>
        <strain evidence="1">BBK-W-15</strain>
    </source>
</reference>
<sequence length="246" mass="26538">MTQMFLSRFRSQVGQQLQTVVFVVGIVVMGMGNSAMAQERLLRTLTVSGSGVERIATTMSQIQLGVEIQGKTAQEVQEELARRSSAVVELLRSRNVEKLQTTGIQLNPVYSYEDNVQRLKGYSGTNTVSFRVANERAGSILDEAVKAGATRIDGVSFSASESAISDAQKQALREATQDAQQQADAVLSVLNLSRKDIVNIQINGATPPPPMLVRLEKNIAAGEVAQTPVIGGEQEVQASVTLQISY</sequence>
<dbReference type="PANTHER" id="PTHR34387">
    <property type="entry name" value="SLR1258 PROTEIN"/>
    <property type="match status" value="1"/>
</dbReference>
<accession>A0AAE3KNS3</accession>
<keyword evidence="2" id="KW-1185">Reference proteome</keyword>
<dbReference type="RefSeq" id="WP_254011743.1">
    <property type="nucleotide sequence ID" value="NZ_JAMZMM010000084.1"/>
</dbReference>
<evidence type="ECO:0000313" key="2">
    <source>
        <dbReference type="Proteomes" id="UP001204953"/>
    </source>
</evidence>
<dbReference type="GO" id="GO:0006974">
    <property type="term" value="P:DNA damage response"/>
    <property type="evidence" value="ECO:0007669"/>
    <property type="project" value="TreeGrafter"/>
</dbReference>
<dbReference type="EMBL" id="JAMZMM010000084">
    <property type="protein sequence ID" value="MCP2728953.1"/>
    <property type="molecule type" value="Genomic_DNA"/>
</dbReference>
<gene>
    <name evidence="1" type="ORF">NJ959_10840</name>
</gene>
<dbReference type="PANTHER" id="PTHR34387:SF1">
    <property type="entry name" value="PERIPLASMIC IMMUNOGENIC PROTEIN"/>
    <property type="match status" value="1"/>
</dbReference>
<dbReference type="Gene3D" id="3.30.70.2970">
    <property type="entry name" value="Protein of unknown function (DUF541), domain 2"/>
    <property type="match status" value="1"/>
</dbReference>
<dbReference type="Gene3D" id="3.30.110.170">
    <property type="entry name" value="Protein of unknown function (DUF541), domain 1"/>
    <property type="match status" value="1"/>
</dbReference>
<dbReference type="AlphaFoldDB" id="A0AAE3KNS3"/>
<name>A0AAE3KNS3_9CYAN</name>
<dbReference type="InterPro" id="IPR052022">
    <property type="entry name" value="26kDa_periplasmic_antigen"/>
</dbReference>
<dbReference type="InterPro" id="IPR007497">
    <property type="entry name" value="SIMPL/DUF541"/>
</dbReference>
<protein>
    <submittedName>
        <fullName evidence="1">SIMPL domain-containing protein</fullName>
    </submittedName>
</protein>
<proteinExistence type="predicted"/>